<dbReference type="InterPro" id="IPR052181">
    <property type="entry name" value="5hmC_binding"/>
</dbReference>
<name>A0A7X0DMX3_NOVIT</name>
<feature type="domain" description="EVE" evidence="1">
    <location>
        <begin position="4"/>
        <end position="132"/>
    </location>
</feature>
<evidence type="ECO:0000313" key="3">
    <source>
        <dbReference type="Proteomes" id="UP000544872"/>
    </source>
</evidence>
<protein>
    <submittedName>
        <fullName evidence="2">Putative RNA-binding protein with PUA-like domain</fullName>
    </submittedName>
</protein>
<dbReference type="PANTHER" id="PTHR14087:SF7">
    <property type="entry name" value="THYMOCYTE NUCLEAR PROTEIN 1"/>
    <property type="match status" value="1"/>
</dbReference>
<sequence>MPLWLMKSEPETWSWDQQVSKGTEAWTGVRNHQAAGFLKAMRCGDQAFFYHSNTGRAVVGIVTVVREAYPDPTDPTGRFVCVDVTADRALPHPVTLAEIKTRPDLAAMALLKQARLSVMPVTEAEWAAVCRMGGL</sequence>
<proteinExistence type="predicted"/>
<dbReference type="AlphaFoldDB" id="A0A7X0DMX3"/>
<dbReference type="Pfam" id="PF01878">
    <property type="entry name" value="EVE"/>
    <property type="match status" value="1"/>
</dbReference>
<dbReference type="SUPFAM" id="SSF88697">
    <property type="entry name" value="PUA domain-like"/>
    <property type="match status" value="1"/>
</dbReference>
<evidence type="ECO:0000259" key="1">
    <source>
        <dbReference type="Pfam" id="PF01878"/>
    </source>
</evidence>
<dbReference type="Proteomes" id="UP000544872">
    <property type="component" value="Unassembled WGS sequence"/>
</dbReference>
<comment type="caution">
    <text evidence="2">The sequence shown here is derived from an EMBL/GenBank/DDBJ whole genome shotgun (WGS) entry which is preliminary data.</text>
</comment>
<dbReference type="InterPro" id="IPR002740">
    <property type="entry name" value="EVE_domain"/>
</dbReference>
<dbReference type="InterPro" id="IPR015947">
    <property type="entry name" value="PUA-like_sf"/>
</dbReference>
<gene>
    <name evidence="2" type="ORF">FHS48_002149</name>
</gene>
<dbReference type="InterPro" id="IPR047197">
    <property type="entry name" value="THYN1-like_EVE"/>
</dbReference>
<dbReference type="RefSeq" id="WP_184263550.1">
    <property type="nucleotide sequence ID" value="NZ_JACIIX010000007.1"/>
</dbReference>
<dbReference type="EMBL" id="JACIIX010000007">
    <property type="protein sequence ID" value="MBB6210724.1"/>
    <property type="molecule type" value="Genomic_DNA"/>
</dbReference>
<keyword evidence="3" id="KW-1185">Reference proteome</keyword>
<dbReference type="Gene3D" id="3.10.590.10">
    <property type="entry name" value="ph1033 like domains"/>
    <property type="match status" value="1"/>
</dbReference>
<accession>A0A7X0DMX3</accession>
<organism evidence="2 3">
    <name type="scientific">Novispirillum itersonii</name>
    <name type="common">Aquaspirillum itersonii</name>
    <dbReference type="NCBI Taxonomy" id="189"/>
    <lineage>
        <taxon>Bacteria</taxon>
        <taxon>Pseudomonadati</taxon>
        <taxon>Pseudomonadota</taxon>
        <taxon>Alphaproteobacteria</taxon>
        <taxon>Rhodospirillales</taxon>
        <taxon>Novispirillaceae</taxon>
        <taxon>Novispirillum</taxon>
    </lineage>
</organism>
<dbReference type="PANTHER" id="PTHR14087">
    <property type="entry name" value="THYMOCYTE NUCLEAR PROTEIN 1"/>
    <property type="match status" value="1"/>
</dbReference>
<reference evidence="2 3" key="1">
    <citation type="submission" date="2020-08" db="EMBL/GenBank/DDBJ databases">
        <title>Genomic Encyclopedia of Type Strains, Phase IV (KMG-IV): sequencing the most valuable type-strain genomes for metagenomic binning, comparative biology and taxonomic classification.</title>
        <authorList>
            <person name="Goeker M."/>
        </authorList>
    </citation>
    <scope>NUCLEOTIDE SEQUENCE [LARGE SCALE GENOMIC DNA]</scope>
    <source>
        <strain evidence="2 3">DSM 11590</strain>
    </source>
</reference>
<dbReference type="CDD" id="cd21133">
    <property type="entry name" value="EVE"/>
    <property type="match status" value="1"/>
</dbReference>
<evidence type="ECO:0000313" key="2">
    <source>
        <dbReference type="EMBL" id="MBB6210724.1"/>
    </source>
</evidence>